<dbReference type="AlphaFoldDB" id="A0A0E9PER6"/>
<accession>A0A0E9PER6</accession>
<name>A0A0E9PER6_ANGAN</name>
<protein>
    <submittedName>
        <fullName evidence="1">Uncharacterized protein</fullName>
    </submittedName>
</protein>
<reference evidence="1" key="2">
    <citation type="journal article" date="2015" name="Fish Shellfish Immunol.">
        <title>Early steps in the European eel (Anguilla anguilla)-Vibrio vulnificus interaction in the gills: Role of the RtxA13 toxin.</title>
        <authorList>
            <person name="Callol A."/>
            <person name="Pajuelo D."/>
            <person name="Ebbesson L."/>
            <person name="Teles M."/>
            <person name="MacKenzie S."/>
            <person name="Amaro C."/>
        </authorList>
    </citation>
    <scope>NUCLEOTIDE SEQUENCE</scope>
</reference>
<dbReference type="EMBL" id="GBXM01106249">
    <property type="protein sequence ID" value="JAH02328.1"/>
    <property type="molecule type" value="Transcribed_RNA"/>
</dbReference>
<evidence type="ECO:0000313" key="1">
    <source>
        <dbReference type="EMBL" id="JAH02328.1"/>
    </source>
</evidence>
<proteinExistence type="predicted"/>
<organism evidence="1">
    <name type="scientific">Anguilla anguilla</name>
    <name type="common">European freshwater eel</name>
    <name type="synonym">Muraena anguilla</name>
    <dbReference type="NCBI Taxonomy" id="7936"/>
    <lineage>
        <taxon>Eukaryota</taxon>
        <taxon>Metazoa</taxon>
        <taxon>Chordata</taxon>
        <taxon>Craniata</taxon>
        <taxon>Vertebrata</taxon>
        <taxon>Euteleostomi</taxon>
        <taxon>Actinopterygii</taxon>
        <taxon>Neopterygii</taxon>
        <taxon>Teleostei</taxon>
        <taxon>Anguilliformes</taxon>
        <taxon>Anguillidae</taxon>
        <taxon>Anguilla</taxon>
    </lineage>
</organism>
<reference evidence="1" key="1">
    <citation type="submission" date="2014-11" db="EMBL/GenBank/DDBJ databases">
        <authorList>
            <person name="Amaro Gonzalez C."/>
        </authorList>
    </citation>
    <scope>NUCLEOTIDE SEQUENCE</scope>
</reference>
<sequence length="35" mass="4190">MLFSLQFQIFPDLCNTINEVFNKDTFVLYLYMSGH</sequence>